<evidence type="ECO:0000256" key="1">
    <source>
        <dbReference type="ARBA" id="ARBA00023122"/>
    </source>
</evidence>
<evidence type="ECO:0000259" key="3">
    <source>
        <dbReference type="PROSITE" id="PS51371"/>
    </source>
</evidence>
<evidence type="ECO:0000313" key="4">
    <source>
        <dbReference type="EMBL" id="MFD0913880.1"/>
    </source>
</evidence>
<dbReference type="EMBL" id="JBHTKB010000002">
    <property type="protein sequence ID" value="MFD0913880.1"/>
    <property type="molecule type" value="Genomic_DNA"/>
</dbReference>
<organism evidence="4 5">
    <name type="scientific">Methylophilus luteus</name>
    <dbReference type="NCBI Taxonomy" id="640108"/>
    <lineage>
        <taxon>Bacteria</taxon>
        <taxon>Pseudomonadati</taxon>
        <taxon>Pseudomonadota</taxon>
        <taxon>Betaproteobacteria</taxon>
        <taxon>Nitrosomonadales</taxon>
        <taxon>Methylophilaceae</taxon>
        <taxon>Methylophilus</taxon>
    </lineage>
</organism>
<dbReference type="RefSeq" id="WP_379057354.1">
    <property type="nucleotide sequence ID" value="NZ_JBHTKB010000002.1"/>
</dbReference>
<dbReference type="InterPro" id="IPR051257">
    <property type="entry name" value="Diverse_CBS-Domain"/>
</dbReference>
<evidence type="ECO:0000256" key="2">
    <source>
        <dbReference type="PROSITE-ProRule" id="PRU00703"/>
    </source>
</evidence>
<comment type="caution">
    <text evidence="4">The sequence shown here is derived from an EMBL/GenBank/DDBJ whole genome shotgun (WGS) entry which is preliminary data.</text>
</comment>
<keyword evidence="5" id="KW-1185">Reference proteome</keyword>
<evidence type="ECO:0000313" key="5">
    <source>
        <dbReference type="Proteomes" id="UP001597128"/>
    </source>
</evidence>
<dbReference type="SMART" id="SM00116">
    <property type="entry name" value="CBS"/>
    <property type="match status" value="2"/>
</dbReference>
<accession>A0ABW3FA90</accession>
<gene>
    <name evidence="4" type="ORF">ACFQ1Z_10010</name>
</gene>
<dbReference type="PANTHER" id="PTHR43080">
    <property type="entry name" value="CBS DOMAIN-CONTAINING PROTEIN CBSX3, MITOCHONDRIAL"/>
    <property type="match status" value="1"/>
</dbReference>
<feature type="domain" description="CBS" evidence="3">
    <location>
        <begin position="7"/>
        <end position="63"/>
    </location>
</feature>
<dbReference type="PANTHER" id="PTHR43080:SF2">
    <property type="entry name" value="CBS DOMAIN-CONTAINING PROTEIN"/>
    <property type="match status" value="1"/>
</dbReference>
<dbReference type="InterPro" id="IPR000644">
    <property type="entry name" value="CBS_dom"/>
</dbReference>
<dbReference type="Proteomes" id="UP001597128">
    <property type="component" value="Unassembled WGS sequence"/>
</dbReference>
<dbReference type="SUPFAM" id="SSF54631">
    <property type="entry name" value="CBS-domain pair"/>
    <property type="match status" value="1"/>
</dbReference>
<name>A0ABW3FA90_9PROT</name>
<feature type="domain" description="CBS" evidence="3">
    <location>
        <begin position="72"/>
        <end position="128"/>
    </location>
</feature>
<sequence length="174" mass="19868">MLISKVMTSKVISASPEQSLRRAAQIMERNDFDCMPICLNKRFIGTITIRDIVSKVVEFGLALDEFTIEDLMTPDSKFLFEDQTIYYALSLMNENQLCSLMVVNRDNELAGIITLEDIMLSIKGTNPELTNKDSNIEVDLKKVLKVSRKIKNLETSLEFRQIKSRAKNVHSTPY</sequence>
<proteinExistence type="predicted"/>
<reference evidence="5" key="1">
    <citation type="journal article" date="2019" name="Int. J. Syst. Evol. Microbiol.">
        <title>The Global Catalogue of Microorganisms (GCM) 10K type strain sequencing project: providing services to taxonomists for standard genome sequencing and annotation.</title>
        <authorList>
            <consortium name="The Broad Institute Genomics Platform"/>
            <consortium name="The Broad Institute Genome Sequencing Center for Infectious Disease"/>
            <person name="Wu L."/>
            <person name="Ma J."/>
        </authorList>
    </citation>
    <scope>NUCLEOTIDE SEQUENCE [LARGE SCALE GENOMIC DNA]</scope>
    <source>
        <strain evidence="5">CCUG 58412</strain>
    </source>
</reference>
<keyword evidence="1 2" id="KW-0129">CBS domain</keyword>
<dbReference type="Gene3D" id="3.10.580.10">
    <property type="entry name" value="CBS-domain"/>
    <property type="match status" value="1"/>
</dbReference>
<dbReference type="Pfam" id="PF00571">
    <property type="entry name" value="CBS"/>
    <property type="match status" value="2"/>
</dbReference>
<protein>
    <submittedName>
        <fullName evidence="4">CBS domain-containing protein</fullName>
    </submittedName>
</protein>
<dbReference type="InterPro" id="IPR046342">
    <property type="entry name" value="CBS_dom_sf"/>
</dbReference>
<dbReference type="PROSITE" id="PS51371">
    <property type="entry name" value="CBS"/>
    <property type="match status" value="2"/>
</dbReference>